<dbReference type="Proteomes" id="UP000076420">
    <property type="component" value="Unassembled WGS sequence"/>
</dbReference>
<evidence type="ECO:0000256" key="2">
    <source>
        <dbReference type="ARBA" id="ARBA00022692"/>
    </source>
</evidence>
<dbReference type="OrthoDB" id="6157883at2759"/>
<gene>
    <name evidence="7" type="primary">106056644</name>
</gene>
<reference evidence="7" key="1">
    <citation type="submission" date="2020-05" db="UniProtKB">
        <authorList>
            <consortium name="EnsemblMetazoa"/>
        </authorList>
    </citation>
    <scope>IDENTIFICATION</scope>
    <source>
        <strain evidence="7">BB02</strain>
    </source>
</reference>
<accession>A0A2C9LC48</accession>
<feature type="transmembrane region" description="Helical" evidence="5">
    <location>
        <begin position="111"/>
        <end position="132"/>
    </location>
</feature>
<dbReference type="VEuPathDB" id="VectorBase:BGLB029384"/>
<evidence type="ECO:0000256" key="1">
    <source>
        <dbReference type="ARBA" id="ARBA00004370"/>
    </source>
</evidence>
<proteinExistence type="predicted"/>
<dbReference type="RefSeq" id="XP_013068911.2">
    <property type="nucleotide sequence ID" value="XM_013213457.2"/>
</dbReference>
<evidence type="ECO:0000313" key="8">
    <source>
        <dbReference type="Proteomes" id="UP000076420"/>
    </source>
</evidence>
<keyword evidence="3 5" id="KW-1133">Transmembrane helix</keyword>
<evidence type="ECO:0000313" key="7">
    <source>
        <dbReference type="EnsemblMetazoa" id="BGLB029384-PA"/>
    </source>
</evidence>
<organism evidence="7 8">
    <name type="scientific">Biomphalaria glabrata</name>
    <name type="common">Bloodfluke planorb</name>
    <name type="synonym">Freshwater snail</name>
    <dbReference type="NCBI Taxonomy" id="6526"/>
    <lineage>
        <taxon>Eukaryota</taxon>
        <taxon>Metazoa</taxon>
        <taxon>Spiralia</taxon>
        <taxon>Lophotrochozoa</taxon>
        <taxon>Mollusca</taxon>
        <taxon>Gastropoda</taxon>
        <taxon>Heterobranchia</taxon>
        <taxon>Euthyneura</taxon>
        <taxon>Panpulmonata</taxon>
        <taxon>Hygrophila</taxon>
        <taxon>Lymnaeoidea</taxon>
        <taxon>Planorbidae</taxon>
        <taxon>Biomphalaria</taxon>
    </lineage>
</organism>
<dbReference type="Pfam" id="PF10324">
    <property type="entry name" value="7TM_GPCR_Srw"/>
    <property type="match status" value="1"/>
</dbReference>
<name>A0A2C9LC48_BIOGL</name>
<dbReference type="InterPro" id="IPR017452">
    <property type="entry name" value="GPCR_Rhodpsn_7TM"/>
</dbReference>
<evidence type="ECO:0000256" key="5">
    <source>
        <dbReference type="SAM" id="Phobius"/>
    </source>
</evidence>
<evidence type="ECO:0000256" key="4">
    <source>
        <dbReference type="ARBA" id="ARBA00023136"/>
    </source>
</evidence>
<keyword evidence="2 5" id="KW-0812">Transmembrane</keyword>
<feature type="transmembrane region" description="Helical" evidence="5">
    <location>
        <begin position="13"/>
        <end position="40"/>
    </location>
</feature>
<dbReference type="PROSITE" id="PS50262">
    <property type="entry name" value="G_PROTEIN_RECEP_F1_2"/>
    <property type="match status" value="1"/>
</dbReference>
<dbReference type="SUPFAM" id="SSF81321">
    <property type="entry name" value="Family A G protein-coupled receptor-like"/>
    <property type="match status" value="1"/>
</dbReference>
<dbReference type="GO" id="GO:0016020">
    <property type="term" value="C:membrane"/>
    <property type="evidence" value="ECO:0007669"/>
    <property type="project" value="UniProtKB-SubCell"/>
</dbReference>
<feature type="domain" description="G-protein coupled receptors family 1 profile" evidence="6">
    <location>
        <begin position="1"/>
        <end position="131"/>
    </location>
</feature>
<dbReference type="InterPro" id="IPR019427">
    <property type="entry name" value="7TM_GPCR_serpentine_rcpt_Srw"/>
</dbReference>
<dbReference type="KEGG" id="bgt:106056644"/>
<evidence type="ECO:0000256" key="3">
    <source>
        <dbReference type="ARBA" id="ARBA00022989"/>
    </source>
</evidence>
<dbReference type="AlphaFoldDB" id="A0A2C9LC48"/>
<dbReference type="VEuPathDB" id="VectorBase:BGLAX_041735"/>
<protein>
    <recommendedName>
        <fullName evidence="6">G-protein coupled receptors family 1 profile domain-containing protein</fullName>
    </recommendedName>
</protein>
<dbReference type="EnsemblMetazoa" id="BGLB029384-RA">
    <property type="protein sequence ID" value="BGLB029384-PA"/>
    <property type="gene ID" value="BGLB029384"/>
</dbReference>
<evidence type="ECO:0000259" key="6">
    <source>
        <dbReference type="PROSITE" id="PS50262"/>
    </source>
</evidence>
<sequence>MAVSDYYSEVTNVVTILVAVLFFIFFTIIVLTTFVLTVALHEKSKWRNSSSNCITGRSQSLAKRDTNLSKTIVLLSLGLIVSYLPYMSNCLLVAFLTGFELGGKYSNLFRVMWAISWLFEILNSTRSIFVYYTMSSKYRETFWQMFENKTVTSDKQEKGKNSRE</sequence>
<comment type="subcellular location">
    <subcellularLocation>
        <location evidence="1">Membrane</location>
    </subcellularLocation>
</comment>
<feature type="transmembrane region" description="Helical" evidence="5">
    <location>
        <begin position="72"/>
        <end position="99"/>
    </location>
</feature>
<keyword evidence="4 5" id="KW-0472">Membrane</keyword>
<dbReference type="GO" id="GO:0008528">
    <property type="term" value="F:G protein-coupled peptide receptor activity"/>
    <property type="evidence" value="ECO:0007669"/>
    <property type="project" value="InterPro"/>
</dbReference>
<dbReference type="Gene3D" id="1.20.1070.10">
    <property type="entry name" value="Rhodopsin 7-helix transmembrane proteins"/>
    <property type="match status" value="1"/>
</dbReference>